<evidence type="ECO:0000313" key="4">
    <source>
        <dbReference type="Proteomes" id="UP001174936"/>
    </source>
</evidence>
<dbReference type="PANTHER" id="PTHR24359">
    <property type="entry name" value="SERINE/THREONINE-PROTEIN KINASE SBK1"/>
    <property type="match status" value="1"/>
</dbReference>
<keyword evidence="3" id="KW-0418">Kinase</keyword>
<reference evidence="3" key="1">
    <citation type="submission" date="2023-06" db="EMBL/GenBank/DDBJ databases">
        <title>Genome-scale phylogeny and comparative genomics of the fungal order Sordariales.</title>
        <authorList>
            <consortium name="Lawrence Berkeley National Laboratory"/>
            <person name="Hensen N."/>
            <person name="Bonometti L."/>
            <person name="Westerberg I."/>
            <person name="Brannstrom I.O."/>
            <person name="Guillou S."/>
            <person name="Cros-Aarteil S."/>
            <person name="Calhoun S."/>
            <person name="Haridas S."/>
            <person name="Kuo A."/>
            <person name="Mondo S."/>
            <person name="Pangilinan J."/>
            <person name="Riley R."/>
            <person name="Labutti K."/>
            <person name="Andreopoulos B."/>
            <person name="Lipzen A."/>
            <person name="Chen C."/>
            <person name="Yanf M."/>
            <person name="Daum C."/>
            <person name="Ng V."/>
            <person name="Clum A."/>
            <person name="Steindorff A."/>
            <person name="Ohm R."/>
            <person name="Martin F."/>
            <person name="Silar P."/>
            <person name="Natvig D."/>
            <person name="Lalanne C."/>
            <person name="Gautier V."/>
            <person name="Ament-Velasquez S.L."/>
            <person name="Kruys A."/>
            <person name="Hutchinson M.I."/>
            <person name="Powell A.J."/>
            <person name="Barry K."/>
            <person name="Miller A.N."/>
            <person name="Grigoriev I.V."/>
            <person name="Debuchy R."/>
            <person name="Gladieux P."/>
            <person name="Thoren M.H."/>
            <person name="Johannesson H."/>
        </authorList>
    </citation>
    <scope>NUCLEOTIDE SEQUENCE</scope>
    <source>
        <strain evidence="3">SMH2532-1</strain>
    </source>
</reference>
<protein>
    <submittedName>
        <fullName evidence="3">Kinase-like domain-containing protein</fullName>
    </submittedName>
</protein>
<sequence length="666" mass="75395">MDKKLRKLSQKPFEGPEYYIPNDALYSTVTREAIRAVLPCITEGMSSGELDGLAQDIYGRKVDGKEIQEFRKIFAVLVLIGKAGSIMDFVKAGITDAKLPLKKTEETRIFGLALTGAEGRPIRLFRRWEQRDIEAFESCQWETLAPFFSRGTKEESWAQRYVLSWNYPLPFEIIPPCEDITNPTGQSSGVARTGKSGSTSASTDSMRGGNSKVWKVKIHPAHHKLQSYRGSGTTPTFAIKRLAATGMDRDTFKNEVSILTKLNKCNDHHLVKLLLAMEIVDRPEKDSSTYFLMFPLADGNLRQFWQQHFPHAGRSHMAIYGRWMAKQFYGLVWALCKLHDLHNREAHYHNTNKNEDEDTMNNTEESFYGIHGDIKPENLLWYEKWVGPEGLQDCPGVIPPSGPLGVLQLADFGISKLHHTATRSNVNMRRATKTYAPPEIEWGLYECSRSFDIWSLGCVFLEFLCWLVQGDSGDTNPVDVFQQERYLNDSNKSLEGTLQDTFYQIIGIEGRKETRVEINPAVKELIVSLKKSPKSSAFVNDVLDIILDHMLVVEPKSGTEVAKSKEHPRKESKRIDCMALAAKLSHMAMNETNDEYFTEPKGKPPNSVEIDPQAITIKKSTTELRVQRRWSMSRTFPPASGRGGIPRPDEQRRASTLPKVSTTQTQ</sequence>
<name>A0AA40CT87_9PEZI</name>
<feature type="domain" description="Protein kinase" evidence="2">
    <location>
        <begin position="199"/>
        <end position="552"/>
    </location>
</feature>
<dbReference type="SUPFAM" id="SSF56112">
    <property type="entry name" value="Protein kinase-like (PK-like)"/>
    <property type="match status" value="1"/>
</dbReference>
<feature type="compositionally biased region" description="Polar residues" evidence="1">
    <location>
        <begin position="182"/>
        <end position="205"/>
    </location>
</feature>
<dbReference type="GO" id="GO:0004674">
    <property type="term" value="F:protein serine/threonine kinase activity"/>
    <property type="evidence" value="ECO:0007669"/>
    <property type="project" value="TreeGrafter"/>
</dbReference>
<accession>A0AA40CT87</accession>
<dbReference type="PROSITE" id="PS50011">
    <property type="entry name" value="PROTEIN_KINASE_DOM"/>
    <property type="match status" value="1"/>
</dbReference>
<organism evidence="3 4">
    <name type="scientific">Cercophora newfieldiana</name>
    <dbReference type="NCBI Taxonomy" id="92897"/>
    <lineage>
        <taxon>Eukaryota</taxon>
        <taxon>Fungi</taxon>
        <taxon>Dikarya</taxon>
        <taxon>Ascomycota</taxon>
        <taxon>Pezizomycotina</taxon>
        <taxon>Sordariomycetes</taxon>
        <taxon>Sordariomycetidae</taxon>
        <taxon>Sordariales</taxon>
        <taxon>Lasiosphaeriaceae</taxon>
        <taxon>Cercophora</taxon>
    </lineage>
</organism>
<comment type="caution">
    <text evidence="3">The sequence shown here is derived from an EMBL/GenBank/DDBJ whole genome shotgun (WGS) entry which is preliminary data.</text>
</comment>
<dbReference type="InterPro" id="IPR011009">
    <property type="entry name" value="Kinase-like_dom_sf"/>
</dbReference>
<evidence type="ECO:0000259" key="2">
    <source>
        <dbReference type="PROSITE" id="PS50011"/>
    </source>
</evidence>
<dbReference type="EMBL" id="JAULSV010000003">
    <property type="protein sequence ID" value="KAK0648503.1"/>
    <property type="molecule type" value="Genomic_DNA"/>
</dbReference>
<feature type="region of interest" description="Disordered" evidence="1">
    <location>
        <begin position="626"/>
        <end position="666"/>
    </location>
</feature>
<keyword evidence="3" id="KW-0808">Transferase</keyword>
<keyword evidence="4" id="KW-1185">Reference proteome</keyword>
<evidence type="ECO:0000256" key="1">
    <source>
        <dbReference type="SAM" id="MobiDB-lite"/>
    </source>
</evidence>
<gene>
    <name evidence="3" type="ORF">B0T16DRAFT_408311</name>
</gene>
<dbReference type="PANTHER" id="PTHR24359:SF1">
    <property type="entry name" value="INHIBITOR OF NUCLEAR FACTOR KAPPA-B KINASE EPSILON SUBUNIT HOMOLOG 1-RELATED"/>
    <property type="match status" value="1"/>
</dbReference>
<dbReference type="Pfam" id="PF00069">
    <property type="entry name" value="Pkinase"/>
    <property type="match status" value="1"/>
</dbReference>
<dbReference type="AlphaFoldDB" id="A0AA40CT87"/>
<evidence type="ECO:0000313" key="3">
    <source>
        <dbReference type="EMBL" id="KAK0648503.1"/>
    </source>
</evidence>
<proteinExistence type="predicted"/>
<feature type="region of interest" description="Disordered" evidence="1">
    <location>
        <begin position="182"/>
        <end position="209"/>
    </location>
</feature>
<dbReference type="Gene3D" id="1.10.510.10">
    <property type="entry name" value="Transferase(Phosphotransferase) domain 1"/>
    <property type="match status" value="1"/>
</dbReference>
<dbReference type="InterPro" id="IPR000719">
    <property type="entry name" value="Prot_kinase_dom"/>
</dbReference>
<dbReference type="Proteomes" id="UP001174936">
    <property type="component" value="Unassembled WGS sequence"/>
</dbReference>
<dbReference type="SMART" id="SM00220">
    <property type="entry name" value="S_TKc"/>
    <property type="match status" value="1"/>
</dbReference>
<dbReference type="GO" id="GO:0005524">
    <property type="term" value="F:ATP binding"/>
    <property type="evidence" value="ECO:0007669"/>
    <property type="project" value="InterPro"/>
</dbReference>